<evidence type="ECO:0000256" key="2">
    <source>
        <dbReference type="ARBA" id="ARBA00012759"/>
    </source>
</evidence>
<dbReference type="Gene3D" id="3.90.70.10">
    <property type="entry name" value="Cysteine proteinases"/>
    <property type="match status" value="3"/>
</dbReference>
<feature type="domain" description="USP" evidence="4">
    <location>
        <begin position="72"/>
        <end position="853"/>
    </location>
</feature>
<dbReference type="PROSITE" id="PS00972">
    <property type="entry name" value="USP_1"/>
    <property type="match status" value="1"/>
</dbReference>
<evidence type="ECO:0000256" key="3">
    <source>
        <dbReference type="SAM" id="MobiDB-lite"/>
    </source>
</evidence>
<reference evidence="5" key="1">
    <citation type="submission" date="2020-11" db="EMBL/GenBank/DDBJ databases">
        <authorList>
            <person name="Tran Van P."/>
        </authorList>
    </citation>
    <scope>NUCLEOTIDE SEQUENCE</scope>
</reference>
<dbReference type="GO" id="GO:0004843">
    <property type="term" value="F:cysteine-type deubiquitinase activity"/>
    <property type="evidence" value="ECO:0007669"/>
    <property type="project" value="UniProtKB-EC"/>
</dbReference>
<feature type="region of interest" description="Disordered" evidence="3">
    <location>
        <begin position="332"/>
        <end position="358"/>
    </location>
</feature>
<gene>
    <name evidence="5" type="ORF">TTEB3V08_LOCUS1390</name>
</gene>
<dbReference type="InterPro" id="IPR028889">
    <property type="entry name" value="USP"/>
</dbReference>
<organism evidence="5">
    <name type="scientific">Timema tahoe</name>
    <dbReference type="NCBI Taxonomy" id="61484"/>
    <lineage>
        <taxon>Eukaryota</taxon>
        <taxon>Metazoa</taxon>
        <taxon>Ecdysozoa</taxon>
        <taxon>Arthropoda</taxon>
        <taxon>Hexapoda</taxon>
        <taxon>Insecta</taxon>
        <taxon>Pterygota</taxon>
        <taxon>Neoptera</taxon>
        <taxon>Polyneoptera</taxon>
        <taxon>Phasmatodea</taxon>
        <taxon>Timematodea</taxon>
        <taxon>Timematoidea</taxon>
        <taxon>Timematidae</taxon>
        <taxon>Timema</taxon>
    </lineage>
</organism>
<dbReference type="GO" id="GO:0016579">
    <property type="term" value="P:protein deubiquitination"/>
    <property type="evidence" value="ECO:0007669"/>
    <property type="project" value="InterPro"/>
</dbReference>
<protein>
    <recommendedName>
        <fullName evidence="2">ubiquitinyl hydrolase 1</fullName>
        <ecNumber evidence="2">3.4.19.12</ecNumber>
    </recommendedName>
</protein>
<dbReference type="InterPro" id="IPR050185">
    <property type="entry name" value="Ub_carboxyl-term_hydrolase"/>
</dbReference>
<evidence type="ECO:0000256" key="1">
    <source>
        <dbReference type="ARBA" id="ARBA00000707"/>
    </source>
</evidence>
<dbReference type="AlphaFoldDB" id="A0A7R9FIX8"/>
<dbReference type="InterPro" id="IPR038765">
    <property type="entry name" value="Papain-like_cys_pep_sf"/>
</dbReference>
<name>A0A7R9FIX8_9NEOP</name>
<dbReference type="Gene3D" id="3.10.20.90">
    <property type="entry name" value="Phosphatidylinositol 3-kinase Catalytic Subunit, Chain A, domain 1"/>
    <property type="match status" value="1"/>
</dbReference>
<dbReference type="PANTHER" id="PTHR21646:SF76">
    <property type="entry name" value="UBIQUITIN CARBOXYL-TERMINAL HYDROLASE 32"/>
    <property type="match status" value="1"/>
</dbReference>
<evidence type="ECO:0000259" key="4">
    <source>
        <dbReference type="PROSITE" id="PS50235"/>
    </source>
</evidence>
<sequence>MPLVEVTEHYHKNNMLLIEEDEPTLEDLGITDEDQLLIEVRNKDLTWPEEMGSLASQLQEKRKQVPSEKGATGLNNLGNTCFMNAALQCVSNTRALTQYFTSNMHLYELNRTNPLGMRGHIAKRYGDLIHDIWSGTAKTIAPLKLRAWENHILRNKSIIVDLFHGQLKSKVTCTVCGHESVRFDPFNYLSLPLPMESFIHIQVIVIRLDGSIPVKYGLRLNVDEKYSSLKNALSPLCGKSPQLLKLAEVAAAQIKCVPSDDQKVKTLVGGFLYAYELPEMGLGEEERLSLGSLRSQREAQTFTAIQRAIHPRNSQQTGNMNTWRTLIGNDSGLNDMQPSSGKKTNEVDLGPPPSQCQTGSVEVRWHPSFCMPASFLCFKTSPPSATIMPNLAHATVVDEMISSGQFRQSSGNSSASSSSIAGLSDLDNSSTPHGFIVALHRKMIRQDVYFMSSQKTKPSLFGLPVIVPCNDSTTHQDLYQSIWVQLPHLRSLLKETSVVGGAGGPLSVPPCHPVQFLLTIQSFDDSLGYEFPFILKAVSKDGTQCAWCPFYKFCRGCRIQCSDAEFNFSCSHLAVDWDPTALHLRYQTSQERVFIEHESVALTRQQQSEPINLDYCLEAFTKEEHLGEDEKYYCSKCREHQVANKKLQIWRLPPILIVHLKRFQFVNGKWVKSQKIVNFPFDDFDPTAYLASVPKHTVVRHQELKLTGDINLMDKVDHQHPVPLNGSEEAISLAIARKNVECSLVEIVPSREALNCETRERLESTSLVRTPVTDGALQDFHQHRIIEKNDPFSLKYRLYAIVCHSGILGGGHYVSYACNPNGKWYCYNDSSCKEINMVHIDTSSAYMLFYEREGLDHQQYMPSIAGKTADTRDLDDEFDSDLKKLCCLICWLVTNGKHSGALPFTLDTNLIFANPPLPAHLAGSQLARPCSKLCGFGPDQSTFYRLHLTRFPLGFNPTSTRLLRCRGTPLSGPCFVLLTLILLWALERLKNLQHKDMTVDRAVSHLTAMINAAQDIRDTRIDVILDEASNICAAKSLEIDCFFKEKGAKKRKRLTLEEMWEHDDAAIERPVLTPLRLRAMTGYEDCTLDGDLESCTQVHCIWKLSSWDYTISSEEKIEDRFNKRGIKKEIIGSKDLGLRMGTITQNISGLFESAFGEYSGSCSIGCDLALEMLGAD</sequence>
<proteinExistence type="predicted"/>
<dbReference type="EMBL" id="OE000284">
    <property type="protein sequence ID" value="CAD7453241.1"/>
    <property type="molecule type" value="Genomic_DNA"/>
</dbReference>
<dbReference type="GO" id="GO:0005794">
    <property type="term" value="C:Golgi apparatus"/>
    <property type="evidence" value="ECO:0007669"/>
    <property type="project" value="TreeGrafter"/>
</dbReference>
<evidence type="ECO:0000313" key="5">
    <source>
        <dbReference type="EMBL" id="CAD7453241.1"/>
    </source>
</evidence>
<dbReference type="InterPro" id="IPR018200">
    <property type="entry name" value="USP_CS"/>
</dbReference>
<accession>A0A7R9FIX8</accession>
<comment type="catalytic activity">
    <reaction evidence="1">
        <text>Thiol-dependent hydrolysis of ester, thioester, amide, peptide and isopeptide bonds formed by the C-terminal Gly of ubiquitin (a 76-residue protein attached to proteins as an intracellular targeting signal).</text>
        <dbReference type="EC" id="3.4.19.12"/>
    </reaction>
</comment>
<dbReference type="PANTHER" id="PTHR21646">
    <property type="entry name" value="UBIQUITIN CARBOXYL-TERMINAL HYDROLASE"/>
    <property type="match status" value="1"/>
</dbReference>
<dbReference type="PROSITE" id="PS00973">
    <property type="entry name" value="USP_2"/>
    <property type="match status" value="1"/>
</dbReference>
<dbReference type="PROSITE" id="PS50235">
    <property type="entry name" value="USP_3"/>
    <property type="match status" value="1"/>
</dbReference>
<feature type="compositionally biased region" description="Polar residues" evidence="3">
    <location>
        <begin position="332"/>
        <end position="342"/>
    </location>
</feature>
<dbReference type="InterPro" id="IPR001394">
    <property type="entry name" value="Peptidase_C19_UCH"/>
</dbReference>
<dbReference type="EC" id="3.4.19.12" evidence="2"/>
<dbReference type="SUPFAM" id="SSF54001">
    <property type="entry name" value="Cysteine proteinases"/>
    <property type="match status" value="1"/>
</dbReference>
<dbReference type="Pfam" id="PF00443">
    <property type="entry name" value="UCH"/>
    <property type="match status" value="1"/>
</dbReference>